<dbReference type="AlphaFoldDB" id="A0A7H9BJN3"/>
<evidence type="ECO:0000256" key="3">
    <source>
        <dbReference type="ARBA" id="ARBA00022840"/>
    </source>
</evidence>
<dbReference type="NCBIfam" id="TIGR00152">
    <property type="entry name" value="dephospho-CoA kinase"/>
    <property type="match status" value="1"/>
</dbReference>
<dbReference type="InterPro" id="IPR001977">
    <property type="entry name" value="Depp_CoAkinase"/>
</dbReference>
<dbReference type="RefSeq" id="WP_179355189.1">
    <property type="nucleotide sequence ID" value="NZ_CP058627.1"/>
</dbReference>
<name>A0A7H9BJN3_9NEIS</name>
<keyword evidence="5 7" id="KW-0418">Kinase</keyword>
<dbReference type="Pfam" id="PF01121">
    <property type="entry name" value="CoaE"/>
    <property type="match status" value="1"/>
</dbReference>
<evidence type="ECO:0000256" key="2">
    <source>
        <dbReference type="ARBA" id="ARBA00022741"/>
    </source>
</evidence>
<dbReference type="GO" id="GO:0005524">
    <property type="term" value="F:ATP binding"/>
    <property type="evidence" value="ECO:0007669"/>
    <property type="project" value="UniProtKB-UniRule"/>
</dbReference>
<evidence type="ECO:0000256" key="5">
    <source>
        <dbReference type="HAMAP-Rule" id="MF_00376"/>
    </source>
</evidence>
<dbReference type="GO" id="GO:0005737">
    <property type="term" value="C:cytoplasm"/>
    <property type="evidence" value="ECO:0007669"/>
    <property type="project" value="UniProtKB-SubCell"/>
</dbReference>
<evidence type="ECO:0000313" key="8">
    <source>
        <dbReference type="Proteomes" id="UP000509597"/>
    </source>
</evidence>
<keyword evidence="8" id="KW-1185">Reference proteome</keyword>
<evidence type="ECO:0000313" key="7">
    <source>
        <dbReference type="EMBL" id="QLG88679.1"/>
    </source>
</evidence>
<dbReference type="Gene3D" id="3.40.50.300">
    <property type="entry name" value="P-loop containing nucleotide triphosphate hydrolases"/>
    <property type="match status" value="1"/>
</dbReference>
<dbReference type="Proteomes" id="UP000509597">
    <property type="component" value="Chromosome"/>
</dbReference>
<comment type="subcellular location">
    <subcellularLocation>
        <location evidence="5">Cytoplasm</location>
    </subcellularLocation>
</comment>
<dbReference type="GO" id="GO:0004140">
    <property type="term" value="F:dephospho-CoA kinase activity"/>
    <property type="evidence" value="ECO:0007669"/>
    <property type="project" value="UniProtKB-UniRule"/>
</dbReference>
<dbReference type="InterPro" id="IPR027417">
    <property type="entry name" value="P-loop_NTPase"/>
</dbReference>
<keyword evidence="4 5" id="KW-0173">Coenzyme A biosynthesis</keyword>
<keyword evidence="5" id="KW-0963">Cytoplasm</keyword>
<evidence type="ECO:0000256" key="1">
    <source>
        <dbReference type="ARBA" id="ARBA00009018"/>
    </source>
</evidence>
<dbReference type="PANTHER" id="PTHR10695:SF46">
    <property type="entry name" value="BIFUNCTIONAL COENZYME A SYNTHASE-RELATED"/>
    <property type="match status" value="1"/>
</dbReference>
<proteinExistence type="inferred from homology"/>
<reference evidence="7 8" key="1">
    <citation type="submission" date="2020-07" db="EMBL/GenBank/DDBJ databases">
        <title>Complete genome sequence of Chitinibacter sp. 2T18.</title>
        <authorList>
            <person name="Bae J.-W."/>
            <person name="Choi J.-W."/>
        </authorList>
    </citation>
    <scope>NUCLEOTIDE SEQUENCE [LARGE SCALE GENOMIC DNA]</scope>
    <source>
        <strain evidence="7 8">2T18</strain>
    </source>
</reference>
<keyword evidence="5 7" id="KW-0808">Transferase</keyword>
<dbReference type="PROSITE" id="PS51219">
    <property type="entry name" value="DPCK"/>
    <property type="match status" value="1"/>
</dbReference>
<protein>
    <recommendedName>
        <fullName evidence="5 6">Dephospho-CoA kinase</fullName>
        <ecNumber evidence="5 6">2.7.1.24</ecNumber>
    </recommendedName>
    <alternativeName>
        <fullName evidence="5">Dephosphocoenzyme A kinase</fullName>
    </alternativeName>
</protein>
<dbReference type="HAMAP" id="MF_00376">
    <property type="entry name" value="Dephospho_CoA_kinase"/>
    <property type="match status" value="1"/>
</dbReference>
<comment type="catalytic activity">
    <reaction evidence="5">
        <text>3'-dephospho-CoA + ATP = ADP + CoA + H(+)</text>
        <dbReference type="Rhea" id="RHEA:18245"/>
        <dbReference type="ChEBI" id="CHEBI:15378"/>
        <dbReference type="ChEBI" id="CHEBI:30616"/>
        <dbReference type="ChEBI" id="CHEBI:57287"/>
        <dbReference type="ChEBI" id="CHEBI:57328"/>
        <dbReference type="ChEBI" id="CHEBI:456216"/>
        <dbReference type="EC" id="2.7.1.24"/>
    </reaction>
</comment>
<dbReference type="KEGG" id="chiz:HQ393_10780"/>
<dbReference type="EC" id="2.7.1.24" evidence="5 6"/>
<feature type="binding site" evidence="5">
    <location>
        <begin position="11"/>
        <end position="16"/>
    </location>
    <ligand>
        <name>ATP</name>
        <dbReference type="ChEBI" id="CHEBI:30616"/>
    </ligand>
</feature>
<comment type="pathway">
    <text evidence="5">Cofactor biosynthesis; coenzyme A biosynthesis; CoA from (R)-pantothenate: step 5/5.</text>
</comment>
<keyword evidence="3 5" id="KW-0067">ATP-binding</keyword>
<dbReference type="UniPathway" id="UPA00241">
    <property type="reaction ID" value="UER00356"/>
</dbReference>
<keyword evidence="2 5" id="KW-0547">Nucleotide-binding</keyword>
<comment type="similarity">
    <text evidence="1 5">Belongs to the CoaE family.</text>
</comment>
<evidence type="ECO:0000256" key="6">
    <source>
        <dbReference type="NCBIfam" id="TIGR00152"/>
    </source>
</evidence>
<sequence length="201" mass="22763">MTIVGLTGGIGSGKSTVAQYLKELGSTIIDADLIAHELTRKDQKATAEIVKLFGNGCLTEEGHLDRSFLRRQIHEHPADKLKLESLLHPMILNECKQQLKHAKSKTPYHVLMAPLLLEVPDFKNLCQTIIVVSVDREKQITRVMNRNNFNENEVLAIMKNQLSDEERKQQADYLIYNNGTLNELHEEVAKLDQKLKSAPLK</sequence>
<dbReference type="SUPFAM" id="SSF52540">
    <property type="entry name" value="P-loop containing nucleoside triphosphate hydrolases"/>
    <property type="match status" value="1"/>
</dbReference>
<gene>
    <name evidence="5" type="primary">coaE</name>
    <name evidence="7" type="ORF">HQ393_10780</name>
</gene>
<organism evidence="7 8">
    <name type="scientific">Chitinibacter bivalviorum</name>
    <dbReference type="NCBI Taxonomy" id="2739434"/>
    <lineage>
        <taxon>Bacteria</taxon>
        <taxon>Pseudomonadati</taxon>
        <taxon>Pseudomonadota</taxon>
        <taxon>Betaproteobacteria</taxon>
        <taxon>Neisseriales</taxon>
        <taxon>Chitinibacteraceae</taxon>
        <taxon>Chitinibacter</taxon>
    </lineage>
</organism>
<dbReference type="PANTHER" id="PTHR10695">
    <property type="entry name" value="DEPHOSPHO-COA KINASE-RELATED"/>
    <property type="match status" value="1"/>
</dbReference>
<comment type="function">
    <text evidence="5">Catalyzes the phosphorylation of the 3'-hydroxyl group of dephosphocoenzyme A to form coenzyme A.</text>
</comment>
<accession>A0A7H9BJN3</accession>
<evidence type="ECO:0000256" key="4">
    <source>
        <dbReference type="ARBA" id="ARBA00022993"/>
    </source>
</evidence>
<dbReference type="EMBL" id="CP058627">
    <property type="protein sequence ID" value="QLG88679.1"/>
    <property type="molecule type" value="Genomic_DNA"/>
</dbReference>
<dbReference type="GO" id="GO:0015937">
    <property type="term" value="P:coenzyme A biosynthetic process"/>
    <property type="evidence" value="ECO:0007669"/>
    <property type="project" value="UniProtKB-UniRule"/>
</dbReference>
<dbReference type="CDD" id="cd02022">
    <property type="entry name" value="DPCK"/>
    <property type="match status" value="1"/>
</dbReference>